<evidence type="ECO:0000313" key="4">
    <source>
        <dbReference type="EMBL" id="AGK75496.1"/>
    </source>
</evidence>
<dbReference type="PANTHER" id="PTHR30532:SF24">
    <property type="entry name" value="FERRIC ENTEROBACTIN-BINDING PERIPLASMIC PROTEIN FEPB"/>
    <property type="match status" value="1"/>
</dbReference>
<gene>
    <name evidence="4" type="ORF">SFUL_512</name>
</gene>
<feature type="compositionally biased region" description="Basic residues" evidence="3">
    <location>
        <begin position="300"/>
        <end position="318"/>
    </location>
</feature>
<dbReference type="HOGENOM" id="CLU_855054_0_0_11"/>
<name>N0CH82_STRMI</name>
<dbReference type="EMBL" id="CP005080">
    <property type="protein sequence ID" value="AGK75496.1"/>
    <property type="molecule type" value="Genomic_DNA"/>
</dbReference>
<organism evidence="4 5">
    <name type="scientific">Streptomyces microflavus DSM 40593</name>
    <dbReference type="NCBI Taxonomy" id="1303692"/>
    <lineage>
        <taxon>Bacteria</taxon>
        <taxon>Bacillati</taxon>
        <taxon>Actinomycetota</taxon>
        <taxon>Actinomycetes</taxon>
        <taxon>Kitasatosporales</taxon>
        <taxon>Streptomycetaceae</taxon>
        <taxon>Streptomyces</taxon>
    </lineage>
</organism>
<protein>
    <submittedName>
        <fullName evidence="4">Periplasmic binding protein</fullName>
    </submittedName>
</protein>
<dbReference type="KEGG" id="sfi:SFUL_512"/>
<dbReference type="eggNOG" id="COG0614">
    <property type="taxonomic scope" value="Bacteria"/>
</dbReference>
<keyword evidence="1" id="KW-0813">Transport</keyword>
<dbReference type="Proteomes" id="UP000013304">
    <property type="component" value="Chromosome"/>
</dbReference>
<dbReference type="SUPFAM" id="SSF53807">
    <property type="entry name" value="Helical backbone' metal receptor"/>
    <property type="match status" value="1"/>
</dbReference>
<accession>N0CH82</accession>
<feature type="compositionally biased region" description="Low complexity" evidence="3">
    <location>
        <begin position="259"/>
        <end position="271"/>
    </location>
</feature>
<feature type="region of interest" description="Disordered" evidence="3">
    <location>
        <begin position="210"/>
        <end position="325"/>
    </location>
</feature>
<dbReference type="PANTHER" id="PTHR30532">
    <property type="entry name" value="IRON III DICITRATE-BINDING PERIPLASMIC PROTEIN"/>
    <property type="match status" value="1"/>
</dbReference>
<proteinExistence type="predicted"/>
<dbReference type="AlphaFoldDB" id="N0CH82"/>
<evidence type="ECO:0000313" key="5">
    <source>
        <dbReference type="Proteomes" id="UP000013304"/>
    </source>
</evidence>
<evidence type="ECO:0000256" key="1">
    <source>
        <dbReference type="ARBA" id="ARBA00022448"/>
    </source>
</evidence>
<dbReference type="Gene3D" id="3.40.50.1980">
    <property type="entry name" value="Nitrogenase molybdenum iron protein domain"/>
    <property type="match status" value="2"/>
</dbReference>
<dbReference type="InterPro" id="IPR051313">
    <property type="entry name" value="Bact_iron-sidero_bind"/>
</dbReference>
<evidence type="ECO:0000256" key="2">
    <source>
        <dbReference type="ARBA" id="ARBA00022729"/>
    </source>
</evidence>
<keyword evidence="2" id="KW-0732">Signal</keyword>
<reference evidence="4 5" key="1">
    <citation type="submission" date="2013-04" db="EMBL/GenBank/DDBJ databases">
        <title>Complete genome sequence of Streptomyces fulvissimus.</title>
        <authorList>
            <person name="Myronovskyi M."/>
            <person name="Tokovenko B."/>
            <person name="Manderscheid N."/>
            <person name="Petzke L."/>
            <person name="Luzhetskyy A."/>
        </authorList>
    </citation>
    <scope>NUCLEOTIDE SEQUENCE [LARGE SCALE GENOMIC DNA]</scope>
    <source>
        <strain evidence="4 5">DSM 40593</strain>
    </source>
</reference>
<evidence type="ECO:0000256" key="3">
    <source>
        <dbReference type="SAM" id="MobiDB-lite"/>
    </source>
</evidence>
<dbReference type="CDD" id="cd00636">
    <property type="entry name" value="TroA-like"/>
    <property type="match status" value="1"/>
</dbReference>
<feature type="compositionally biased region" description="Basic residues" evidence="3">
    <location>
        <begin position="236"/>
        <end position="256"/>
    </location>
</feature>
<feature type="compositionally biased region" description="Basic and acidic residues" evidence="3">
    <location>
        <begin position="226"/>
        <end position="235"/>
    </location>
</feature>
<dbReference type="GO" id="GO:0030288">
    <property type="term" value="C:outer membrane-bounded periplasmic space"/>
    <property type="evidence" value="ECO:0007669"/>
    <property type="project" value="TreeGrafter"/>
</dbReference>
<sequence length="325" mass="34829">MTEQSEWRFSDDRGQLSTATRRPERVLAYVQAGATLWGLGIRPQGIFGSDHDGPGPDRAKTGTLPLDEVAYAGAGSALDVERLLSGRPDLVVAVSYGGGHVYGLAPETAKPLEERVPVVVIDVSQARTFEEIGDRFAELARSLGAEHRADADADLDAARERLRTLAVGPAGAPRVVALSPAGPDQAHVARPGMWPELRVLTELGVHLVEPAPGPRPRGQLVHARPHRDLRAAPRRDPHRHPRPRRPARRAARRRGRIGAGRAVEPGAAVRSPRPRPVPRPGRGRAGGGRGAVAAATGRGPVRRRPARRGPPRRARARRTGAGPSR</sequence>